<dbReference type="Proteomes" id="UP001375743">
    <property type="component" value="Unassembled WGS sequence"/>
</dbReference>
<evidence type="ECO:0000313" key="3">
    <source>
        <dbReference type="Proteomes" id="UP001375743"/>
    </source>
</evidence>
<protein>
    <submittedName>
        <fullName evidence="2">Uncharacterized protein</fullName>
    </submittedName>
</protein>
<dbReference type="EMBL" id="JBBLZC010000009">
    <property type="protein sequence ID" value="MEK0083658.1"/>
    <property type="molecule type" value="Genomic_DNA"/>
</dbReference>
<keyword evidence="1" id="KW-0472">Membrane</keyword>
<evidence type="ECO:0000313" key="2">
    <source>
        <dbReference type="EMBL" id="MEK0083658.1"/>
    </source>
</evidence>
<evidence type="ECO:0000256" key="1">
    <source>
        <dbReference type="SAM" id="Phobius"/>
    </source>
</evidence>
<reference evidence="2 3" key="1">
    <citation type="submission" date="2024-01" db="EMBL/GenBank/DDBJ databases">
        <title>Multi-omics insights into the function and evolution of sodium benzoate biodegradation pathways in Benzoatithermus flavus gen. nov., sp. nov. from hot spring.</title>
        <authorList>
            <person name="Hu C.-J."/>
            <person name="Li W.-J."/>
        </authorList>
    </citation>
    <scope>NUCLEOTIDE SEQUENCE [LARGE SCALE GENOMIC DNA]</scope>
    <source>
        <strain evidence="2 3">SYSU G07066</strain>
    </source>
</reference>
<proteinExistence type="predicted"/>
<feature type="transmembrane region" description="Helical" evidence="1">
    <location>
        <begin position="119"/>
        <end position="139"/>
    </location>
</feature>
<feature type="transmembrane region" description="Helical" evidence="1">
    <location>
        <begin position="92"/>
        <end position="113"/>
    </location>
</feature>
<accession>A0ABU8XTD4</accession>
<sequence length="213" mass="22600">MAAANGRAGGSVLRYKAREAVAVFDDHDGLVAAIEDLELAGFDRAQINLISSWKGVERRLGHTVADIRELEHEARIPLGTWVDRHELAEGKAALVAGLAYVGSFAAIGTVVAAGGELPAVVAATAAAGGAGGALGVWLARFIGRRRARAIEMQLLHGGLLLWVETHGPEQERTALGILERHAARNVHLHDVTRSWSAGQAPLRSRWAAPSLPR</sequence>
<name>A0ABU8XTD4_9PROT</name>
<keyword evidence="1" id="KW-1133">Transmembrane helix</keyword>
<keyword evidence="3" id="KW-1185">Reference proteome</keyword>
<keyword evidence="1" id="KW-0812">Transmembrane</keyword>
<gene>
    <name evidence="2" type="ORF">U1T56_10880</name>
</gene>
<organism evidence="2 3">
    <name type="scientific">Benzoatithermus flavus</name>
    <dbReference type="NCBI Taxonomy" id="3108223"/>
    <lineage>
        <taxon>Bacteria</taxon>
        <taxon>Pseudomonadati</taxon>
        <taxon>Pseudomonadota</taxon>
        <taxon>Alphaproteobacteria</taxon>
        <taxon>Geminicoccales</taxon>
        <taxon>Geminicoccaceae</taxon>
        <taxon>Benzoatithermus</taxon>
    </lineage>
</organism>
<dbReference type="RefSeq" id="WP_418159507.1">
    <property type="nucleotide sequence ID" value="NZ_JBBLZC010000009.1"/>
</dbReference>
<comment type="caution">
    <text evidence="2">The sequence shown here is derived from an EMBL/GenBank/DDBJ whole genome shotgun (WGS) entry which is preliminary data.</text>
</comment>